<sequence>MTPYHTSQIRSQSVMQNNNNNSTLKLRGVALQAAGMMQQNAAANEKCVPITMQIFSGLILYPLTLKLVKKLSTDSRFRKFQFETETVFLDALAEH</sequence>
<evidence type="ECO:0000313" key="2">
    <source>
        <dbReference type="Proteomes" id="UP000887564"/>
    </source>
</evidence>
<proteinExistence type="predicted"/>
<keyword evidence="2" id="KW-1185">Reference proteome</keyword>
<dbReference type="AlphaFoldDB" id="A0A914S1Z2"/>
<name>A0A914S1Z2_PAREQ</name>
<dbReference type="Proteomes" id="UP000887564">
    <property type="component" value="Unplaced"/>
</dbReference>
<feature type="compositionally biased region" description="Polar residues" evidence="1">
    <location>
        <begin position="1"/>
        <end position="16"/>
    </location>
</feature>
<dbReference type="WBParaSite" id="PEQ_0001116401-mRNA-1">
    <property type="protein sequence ID" value="PEQ_0001116401-mRNA-1"/>
    <property type="gene ID" value="PEQ_0001116401"/>
</dbReference>
<evidence type="ECO:0000313" key="3">
    <source>
        <dbReference type="WBParaSite" id="PEQ_0001116401-mRNA-1"/>
    </source>
</evidence>
<protein>
    <submittedName>
        <fullName evidence="3">Uncharacterized protein</fullName>
    </submittedName>
</protein>
<feature type="region of interest" description="Disordered" evidence="1">
    <location>
        <begin position="1"/>
        <end position="20"/>
    </location>
</feature>
<accession>A0A914S1Z2</accession>
<reference evidence="3" key="1">
    <citation type="submission" date="2022-11" db="UniProtKB">
        <authorList>
            <consortium name="WormBaseParasite"/>
        </authorList>
    </citation>
    <scope>IDENTIFICATION</scope>
</reference>
<organism evidence="2 3">
    <name type="scientific">Parascaris equorum</name>
    <name type="common">Equine roundworm</name>
    <dbReference type="NCBI Taxonomy" id="6256"/>
    <lineage>
        <taxon>Eukaryota</taxon>
        <taxon>Metazoa</taxon>
        <taxon>Ecdysozoa</taxon>
        <taxon>Nematoda</taxon>
        <taxon>Chromadorea</taxon>
        <taxon>Rhabditida</taxon>
        <taxon>Spirurina</taxon>
        <taxon>Ascaridomorpha</taxon>
        <taxon>Ascaridoidea</taxon>
        <taxon>Ascarididae</taxon>
        <taxon>Parascaris</taxon>
    </lineage>
</organism>
<evidence type="ECO:0000256" key="1">
    <source>
        <dbReference type="SAM" id="MobiDB-lite"/>
    </source>
</evidence>